<dbReference type="GO" id="GO:0006355">
    <property type="term" value="P:regulation of DNA-templated transcription"/>
    <property type="evidence" value="ECO:0007669"/>
    <property type="project" value="InterPro"/>
</dbReference>
<proteinExistence type="predicted"/>
<dbReference type="SMART" id="SM00862">
    <property type="entry name" value="Trans_reg_C"/>
    <property type="match status" value="1"/>
</dbReference>
<dbReference type="PROSITE" id="PS51755">
    <property type="entry name" value="OMPR_PHOB"/>
    <property type="match status" value="1"/>
</dbReference>
<dbReference type="InterPro" id="IPR016032">
    <property type="entry name" value="Sig_transdc_resp-reg_C-effctor"/>
</dbReference>
<dbReference type="EMBL" id="CP123872">
    <property type="protein sequence ID" value="WND03840.1"/>
    <property type="molecule type" value="Genomic_DNA"/>
</dbReference>
<keyword evidence="1 2" id="KW-0238">DNA-binding</keyword>
<dbReference type="AlphaFoldDB" id="A0AA52EFM7"/>
<keyword evidence="3" id="KW-0472">Membrane</keyword>
<dbReference type="PANTHER" id="PTHR12558:SF13">
    <property type="entry name" value="CELL DIVISION CYCLE PROTEIN 27 HOMOLOG"/>
    <property type="match status" value="1"/>
</dbReference>
<dbReference type="GO" id="GO:0000160">
    <property type="term" value="P:phosphorelay signal transduction system"/>
    <property type="evidence" value="ECO:0007669"/>
    <property type="project" value="InterPro"/>
</dbReference>
<dbReference type="Gene3D" id="3.40.50.10610">
    <property type="entry name" value="ABC-type transport auxiliary lipoprotein component"/>
    <property type="match status" value="1"/>
</dbReference>
<feature type="domain" description="OmpR/PhoB-type" evidence="4">
    <location>
        <begin position="4"/>
        <end position="102"/>
    </location>
</feature>
<reference evidence="5" key="1">
    <citation type="submission" date="2023-04" db="EMBL/GenBank/DDBJ databases">
        <title>Complete genome sequence of Temperatibacter marinus.</title>
        <authorList>
            <person name="Rong J.-C."/>
            <person name="Yi M.-L."/>
            <person name="Zhao Q."/>
        </authorList>
    </citation>
    <scope>NUCLEOTIDE SEQUENCE</scope>
    <source>
        <strain evidence="5">NBRC 110045</strain>
    </source>
</reference>
<evidence type="ECO:0000259" key="4">
    <source>
        <dbReference type="PROSITE" id="PS51755"/>
    </source>
</evidence>
<keyword evidence="3" id="KW-0812">Transmembrane</keyword>
<dbReference type="SUPFAM" id="SSF46894">
    <property type="entry name" value="C-terminal effector domain of the bipartite response regulators"/>
    <property type="match status" value="1"/>
</dbReference>
<dbReference type="CDD" id="cd00383">
    <property type="entry name" value="trans_reg_C"/>
    <property type="match status" value="1"/>
</dbReference>
<dbReference type="PANTHER" id="PTHR12558">
    <property type="entry name" value="CELL DIVISION CYCLE 16,23,27"/>
    <property type="match status" value="1"/>
</dbReference>
<accession>A0AA52EFM7</accession>
<dbReference type="KEGG" id="tmk:QGN29_05575"/>
<dbReference type="InterPro" id="IPR001867">
    <property type="entry name" value="OmpR/PhoB-type_DNA-bd"/>
</dbReference>
<evidence type="ECO:0000256" key="1">
    <source>
        <dbReference type="ARBA" id="ARBA00023125"/>
    </source>
</evidence>
<dbReference type="Proteomes" id="UP001268683">
    <property type="component" value="Chromosome"/>
</dbReference>
<gene>
    <name evidence="5" type="ORF">QGN29_05575</name>
</gene>
<feature type="DNA-binding region" description="OmpR/PhoB-type" evidence="2">
    <location>
        <begin position="4"/>
        <end position="102"/>
    </location>
</feature>
<feature type="transmembrane region" description="Helical" evidence="3">
    <location>
        <begin position="123"/>
        <end position="142"/>
    </location>
</feature>
<evidence type="ECO:0000256" key="3">
    <source>
        <dbReference type="SAM" id="Phobius"/>
    </source>
</evidence>
<evidence type="ECO:0000256" key="2">
    <source>
        <dbReference type="PROSITE-ProRule" id="PRU01091"/>
    </source>
</evidence>
<dbReference type="Gene3D" id="1.10.10.10">
    <property type="entry name" value="Winged helix-like DNA-binding domain superfamily/Winged helix DNA-binding domain"/>
    <property type="match status" value="1"/>
</dbReference>
<protein>
    <submittedName>
        <fullName evidence="5">Winged helix-turn-helix domain-containing protein</fullName>
    </submittedName>
</protein>
<keyword evidence="6" id="KW-1185">Reference proteome</keyword>
<dbReference type="InterPro" id="IPR011990">
    <property type="entry name" value="TPR-like_helical_dom_sf"/>
</dbReference>
<dbReference type="Gene3D" id="1.25.40.10">
    <property type="entry name" value="Tetratricopeptide repeat domain"/>
    <property type="match status" value="3"/>
</dbReference>
<keyword evidence="3" id="KW-1133">Transmembrane helix</keyword>
<name>A0AA52EFM7_9PROT</name>
<sequence length="761" mass="85829">MKQNQQYQLGSWIICPRTNSLNNKDDKRSLDNKSMQVLLFLMQHAGKNVTKAQIFDHVWKGSLVAEDILSVTINKIRKALGDNARSPTFIKTLPGVGYSLIADVKTVAPSAQVSSKTRKFSRISISVISLLVLVASLAVYFINFDDGTATETLPIHSIAVLPFKNHSSAQDNLHFTDGLSDAIINQLSQNNHLKVISRYSSFTYRGKYNAIDIGKALQVDTLLDGSVQTMGKQVRINVRIVSTKDGQQLWSRIFDGETDNYFKLQDTISATVQDIIQPGSDQKRQHAKPVNAQAYEWYLMGQYHWRQRNPKSLNKAVKYFKQSLELEPEYAEAHLGLGITYATLHRFSNWSEEKAVSYALPHIEKALELKPNAPAALAAKGMVLTLRASYERHFTAADSTVVQQAEQAFIQSLALEDNATTHNWYSTLLKLMGKQAQVVKHMSQAIALNPLSASLKRSYSKYLQSIGQQDAAQRMYQRAYILEPDHISHAIESTHVFRHDKKSIITIVEWQAANAELFTNCSSDEYCEQVVLAYLSIGANSIAESILAKMKAKHGHFLHSLDLINLGLKGEDQNLLPLIERIAVHRPNNQRALFNLATAQFRAEKFKQAKETILQMVPTGHHDTSRTRHAITADNYLTFVLYAATLSKLGETESANLLLDSIQAFLKLGKVFDKIQAEFTLSEINAQLNNKEKAIQHLENALNMGWLPYYDKEWWTLQNNHLLQPLQEDVEFKALLQKHEKSVNELREKVVNTLSDTAQSN</sequence>
<dbReference type="GO" id="GO:0003677">
    <property type="term" value="F:DNA binding"/>
    <property type="evidence" value="ECO:0007669"/>
    <property type="project" value="UniProtKB-UniRule"/>
</dbReference>
<evidence type="ECO:0000313" key="5">
    <source>
        <dbReference type="EMBL" id="WND03840.1"/>
    </source>
</evidence>
<dbReference type="InterPro" id="IPR036388">
    <property type="entry name" value="WH-like_DNA-bd_sf"/>
</dbReference>
<dbReference type="RefSeq" id="WP_310799705.1">
    <property type="nucleotide sequence ID" value="NZ_CP123872.1"/>
</dbReference>
<organism evidence="5 6">
    <name type="scientific">Temperatibacter marinus</name>
    <dbReference type="NCBI Taxonomy" id="1456591"/>
    <lineage>
        <taxon>Bacteria</taxon>
        <taxon>Pseudomonadati</taxon>
        <taxon>Pseudomonadota</taxon>
        <taxon>Alphaproteobacteria</taxon>
        <taxon>Kordiimonadales</taxon>
        <taxon>Temperatibacteraceae</taxon>
        <taxon>Temperatibacter</taxon>
    </lineage>
</organism>
<evidence type="ECO:0000313" key="6">
    <source>
        <dbReference type="Proteomes" id="UP001268683"/>
    </source>
</evidence>
<dbReference type="SUPFAM" id="SSF48452">
    <property type="entry name" value="TPR-like"/>
    <property type="match status" value="2"/>
</dbReference>
<dbReference type="Pfam" id="PF00486">
    <property type="entry name" value="Trans_reg_C"/>
    <property type="match status" value="1"/>
</dbReference>